<feature type="repeat" description="PPR" evidence="3">
    <location>
        <begin position="171"/>
        <end position="205"/>
    </location>
</feature>
<evidence type="ECO:0008006" key="6">
    <source>
        <dbReference type="Google" id="ProtNLM"/>
    </source>
</evidence>
<accession>A0ABS8VGH7</accession>
<evidence type="ECO:0000256" key="2">
    <source>
        <dbReference type="ARBA" id="ARBA00022737"/>
    </source>
</evidence>
<protein>
    <recommendedName>
        <fullName evidence="6">Pentatricopeptide repeat-containing protein</fullName>
    </recommendedName>
</protein>
<dbReference type="Gene3D" id="1.25.40.10">
    <property type="entry name" value="Tetratricopeptide repeat domain"/>
    <property type="match status" value="8"/>
</dbReference>
<dbReference type="Pfam" id="PF01535">
    <property type="entry name" value="PPR"/>
    <property type="match status" value="3"/>
</dbReference>
<comment type="similarity">
    <text evidence="1">Belongs to the PPR family. P subfamily.</text>
</comment>
<gene>
    <name evidence="4" type="ORF">HAX54_034238</name>
</gene>
<evidence type="ECO:0000313" key="4">
    <source>
        <dbReference type="EMBL" id="MCD9645382.1"/>
    </source>
</evidence>
<evidence type="ECO:0000313" key="5">
    <source>
        <dbReference type="Proteomes" id="UP000823775"/>
    </source>
</evidence>
<feature type="repeat" description="PPR" evidence="3">
    <location>
        <begin position="449"/>
        <end position="483"/>
    </location>
</feature>
<feature type="repeat" description="PPR" evidence="3">
    <location>
        <begin position="694"/>
        <end position="728"/>
    </location>
</feature>
<dbReference type="InterPro" id="IPR002885">
    <property type="entry name" value="PPR_rpt"/>
</dbReference>
<dbReference type="Pfam" id="PF13041">
    <property type="entry name" value="PPR_2"/>
    <property type="match status" value="6"/>
</dbReference>
<feature type="repeat" description="PPR" evidence="3">
    <location>
        <begin position="414"/>
        <end position="448"/>
    </location>
</feature>
<feature type="repeat" description="PPR" evidence="3">
    <location>
        <begin position="659"/>
        <end position="693"/>
    </location>
</feature>
<keyword evidence="2" id="KW-0677">Repeat</keyword>
<dbReference type="PROSITE" id="PS51375">
    <property type="entry name" value="PPR"/>
    <property type="match status" value="13"/>
</dbReference>
<dbReference type="EMBL" id="JACEIK010004409">
    <property type="protein sequence ID" value="MCD9645382.1"/>
    <property type="molecule type" value="Genomic_DNA"/>
</dbReference>
<feature type="repeat" description="PPR" evidence="3">
    <location>
        <begin position="308"/>
        <end position="342"/>
    </location>
</feature>
<reference evidence="4 5" key="1">
    <citation type="journal article" date="2021" name="BMC Genomics">
        <title>Datura genome reveals duplications of psychoactive alkaloid biosynthetic genes and high mutation rate following tissue culture.</title>
        <authorList>
            <person name="Rajewski A."/>
            <person name="Carter-House D."/>
            <person name="Stajich J."/>
            <person name="Litt A."/>
        </authorList>
    </citation>
    <scope>NUCLEOTIDE SEQUENCE [LARGE SCALE GENOMIC DNA]</scope>
    <source>
        <strain evidence="4">AR-01</strain>
    </source>
</reference>
<dbReference type="NCBIfam" id="TIGR00756">
    <property type="entry name" value="PPR"/>
    <property type="match status" value="11"/>
</dbReference>
<dbReference type="Proteomes" id="UP000823775">
    <property type="component" value="Unassembled WGS sequence"/>
</dbReference>
<dbReference type="SUPFAM" id="SSF81901">
    <property type="entry name" value="HCP-like"/>
    <property type="match status" value="1"/>
</dbReference>
<name>A0ABS8VGH7_DATST</name>
<feature type="repeat" description="PPR" evidence="3">
    <location>
        <begin position="273"/>
        <end position="307"/>
    </location>
</feature>
<feature type="repeat" description="PPR" evidence="3">
    <location>
        <begin position="378"/>
        <end position="408"/>
    </location>
</feature>
<sequence length="836" mass="94675">MLRLTLKSPLKPRLSSSFLLLKPSFSTANLAVDQSEPPPTTTTTTRTAISKILNFFLQTHCIRGSAKLLRGDPCFKNLILELNSSEIDGIVEKLSAENSESALEFFFLLRNDYGFNHSRVSYIVVAHILAKKQRFRALKFHLQHLVQQEGFGSAHSICELLLIRFQKWDSNHVVWDVLASAYSRCHMVNDALFVFSKMKDFDFQASVFTYNNLLYNLRHTDQIWDIYDDIKASGINPSEYTNSILTDGLCKQFLMQKAVDFVRGTEHRESGPCVVSFNTLMSSSSKMGSVDVAKSFFCMMFKCGLHPDVYSYNILIHGLSVAGAMEEALEFTDDMKKHGLEPDLVTYNVLAKGFHLLGMMNGVQKFVNEMLHKGINPDIFTYTMLNCVYRKAGNIDEGIKLREEMISRDGVHASDITDNMLLSSLCKSRRLDEALNLFHEIESSGRKPDHIMYSILIRGLCKLGLVEMAFQLYKDMCCKRIIPNIVAHRSILKSFCEKGYICEARVLFDALINCDLIDDIFLGNIMIDGYAKLGDIGEAVQVYELITGKGITPSIVTFNSLIYGFCKARKLDDARKWVDTICAHGLIPSARTYTTLMDAYGEDGKMQAVFELLEEMKARGIEPTHVTYTVILKCLCKRRQMHESVRILKSMLPDGFQPDEVFYNTIIKSLCEARDIKGAFQLHKEMAVHKLQPSRATYNILLNGLCTHGELKDAEELFSTLQDVGLMKCDYTILIKAHCAKGSLHNAVILFQKMIEKGFEISIRDYSAVINRLCKRNLLAGVEIFLRMMLFHGISVDSQICFVMLNSFRRICDRNSVFQLSSLMIKCGLDTDSNCG</sequence>
<comment type="caution">
    <text evidence="4">The sequence shown here is derived from an EMBL/GenBank/DDBJ whole genome shotgun (WGS) entry which is preliminary data.</text>
</comment>
<keyword evidence="5" id="KW-1185">Reference proteome</keyword>
<evidence type="ECO:0000256" key="1">
    <source>
        <dbReference type="ARBA" id="ARBA00007626"/>
    </source>
</evidence>
<feature type="repeat" description="PPR" evidence="3">
    <location>
        <begin position="519"/>
        <end position="553"/>
    </location>
</feature>
<evidence type="ECO:0000256" key="3">
    <source>
        <dbReference type="PROSITE-ProRule" id="PRU00708"/>
    </source>
</evidence>
<feature type="repeat" description="PPR" evidence="3">
    <location>
        <begin position="589"/>
        <end position="623"/>
    </location>
</feature>
<organism evidence="4 5">
    <name type="scientific">Datura stramonium</name>
    <name type="common">Jimsonweed</name>
    <name type="synonym">Common thornapple</name>
    <dbReference type="NCBI Taxonomy" id="4076"/>
    <lineage>
        <taxon>Eukaryota</taxon>
        <taxon>Viridiplantae</taxon>
        <taxon>Streptophyta</taxon>
        <taxon>Embryophyta</taxon>
        <taxon>Tracheophyta</taxon>
        <taxon>Spermatophyta</taxon>
        <taxon>Magnoliopsida</taxon>
        <taxon>eudicotyledons</taxon>
        <taxon>Gunneridae</taxon>
        <taxon>Pentapetalae</taxon>
        <taxon>asterids</taxon>
        <taxon>lamiids</taxon>
        <taxon>Solanales</taxon>
        <taxon>Solanaceae</taxon>
        <taxon>Solanoideae</taxon>
        <taxon>Datureae</taxon>
        <taxon>Datura</taxon>
    </lineage>
</organism>
<feature type="repeat" description="PPR" evidence="3">
    <location>
        <begin position="343"/>
        <end position="377"/>
    </location>
</feature>
<dbReference type="InterPro" id="IPR011990">
    <property type="entry name" value="TPR-like_helical_dom_sf"/>
</dbReference>
<proteinExistence type="inferred from homology"/>
<feature type="repeat" description="PPR" evidence="3">
    <location>
        <begin position="624"/>
        <end position="658"/>
    </location>
</feature>
<dbReference type="PANTHER" id="PTHR47447:SF28">
    <property type="entry name" value="PENTACOTRIPEPTIDE-REPEAT REGION OF PRORP DOMAIN-CONTAINING PROTEIN"/>
    <property type="match status" value="1"/>
</dbReference>
<dbReference type="PANTHER" id="PTHR47447">
    <property type="entry name" value="OS03G0856100 PROTEIN"/>
    <property type="match status" value="1"/>
</dbReference>
<feature type="repeat" description="PPR" evidence="3">
    <location>
        <begin position="554"/>
        <end position="588"/>
    </location>
</feature>